<dbReference type="AlphaFoldDB" id="A0ABD1YIM8"/>
<protein>
    <submittedName>
        <fullName evidence="1">Uncharacterized protein</fullName>
    </submittedName>
</protein>
<accession>A0ABD1YIM8</accession>
<dbReference type="PANTHER" id="PTHR36338:SF1">
    <property type="entry name" value="OS02G0495900 PROTEIN"/>
    <property type="match status" value="1"/>
</dbReference>
<evidence type="ECO:0000313" key="2">
    <source>
        <dbReference type="Proteomes" id="UP001605036"/>
    </source>
</evidence>
<keyword evidence="2" id="KW-1185">Reference proteome</keyword>
<comment type="caution">
    <text evidence="1">The sequence shown here is derived from an EMBL/GenBank/DDBJ whole genome shotgun (WGS) entry which is preliminary data.</text>
</comment>
<name>A0ABD1YIM8_9MARC</name>
<proteinExistence type="predicted"/>
<sequence length="153" mass="17436">MNATSYNDDTLEKELLKRGREDSLVMGRVNKERLAQLLGEIQRKENTEDRYKAALRGETLTGTPEARIRGGGGSSVAPVVKEDNLVCKHKVQLLIVRILDVFERRGYRSNMRRMSEDVGMVTQEPIEIADVPNDHHYNELSIRLAGFKTEMSY</sequence>
<organism evidence="1 2">
    <name type="scientific">Riccia fluitans</name>
    <dbReference type="NCBI Taxonomy" id="41844"/>
    <lineage>
        <taxon>Eukaryota</taxon>
        <taxon>Viridiplantae</taxon>
        <taxon>Streptophyta</taxon>
        <taxon>Embryophyta</taxon>
        <taxon>Marchantiophyta</taxon>
        <taxon>Marchantiopsida</taxon>
        <taxon>Marchantiidae</taxon>
        <taxon>Marchantiales</taxon>
        <taxon>Ricciaceae</taxon>
        <taxon>Riccia</taxon>
    </lineage>
</organism>
<dbReference type="EMBL" id="JBHFFA010000004">
    <property type="protein sequence ID" value="KAL2630602.1"/>
    <property type="molecule type" value="Genomic_DNA"/>
</dbReference>
<reference evidence="1 2" key="1">
    <citation type="submission" date="2024-09" db="EMBL/GenBank/DDBJ databases">
        <title>Chromosome-scale assembly of Riccia fluitans.</title>
        <authorList>
            <person name="Paukszto L."/>
            <person name="Sawicki J."/>
            <person name="Karawczyk K."/>
            <person name="Piernik-Szablinska J."/>
            <person name="Szczecinska M."/>
            <person name="Mazdziarz M."/>
        </authorList>
    </citation>
    <scope>NUCLEOTIDE SEQUENCE [LARGE SCALE GENOMIC DNA]</scope>
    <source>
        <strain evidence="1">Rf_01</strain>
        <tissue evidence="1">Aerial parts of the thallus</tissue>
    </source>
</reference>
<dbReference type="Proteomes" id="UP001605036">
    <property type="component" value="Unassembled WGS sequence"/>
</dbReference>
<gene>
    <name evidence="1" type="ORF">R1flu_015288</name>
</gene>
<evidence type="ECO:0000313" key="1">
    <source>
        <dbReference type="EMBL" id="KAL2630602.1"/>
    </source>
</evidence>
<dbReference type="PANTHER" id="PTHR36338">
    <property type="entry name" value="OS02G0495900 PROTEIN"/>
    <property type="match status" value="1"/>
</dbReference>